<dbReference type="InterPro" id="IPR020846">
    <property type="entry name" value="MFS_dom"/>
</dbReference>
<feature type="transmembrane region" description="Helical" evidence="5">
    <location>
        <begin position="122"/>
        <end position="141"/>
    </location>
</feature>
<comment type="caution">
    <text evidence="7">The sequence shown here is derived from an EMBL/GenBank/DDBJ whole genome shotgun (WGS) entry which is preliminary data.</text>
</comment>
<evidence type="ECO:0000256" key="5">
    <source>
        <dbReference type="SAM" id="Phobius"/>
    </source>
</evidence>
<dbReference type="SUPFAM" id="SSF103473">
    <property type="entry name" value="MFS general substrate transporter"/>
    <property type="match status" value="1"/>
</dbReference>
<dbReference type="CDD" id="cd17323">
    <property type="entry name" value="MFS_Tpo1_MDR_like"/>
    <property type="match status" value="1"/>
</dbReference>
<dbReference type="PANTHER" id="PTHR23502">
    <property type="entry name" value="MAJOR FACILITATOR SUPERFAMILY"/>
    <property type="match status" value="1"/>
</dbReference>
<dbReference type="PROSITE" id="PS50850">
    <property type="entry name" value="MFS"/>
    <property type="match status" value="1"/>
</dbReference>
<keyword evidence="2 5" id="KW-0812">Transmembrane</keyword>
<feature type="transmembrane region" description="Helical" evidence="5">
    <location>
        <begin position="147"/>
        <end position="173"/>
    </location>
</feature>
<feature type="transmembrane region" description="Helical" evidence="5">
    <location>
        <begin position="325"/>
        <end position="347"/>
    </location>
</feature>
<feature type="transmembrane region" description="Helical" evidence="5">
    <location>
        <begin position="459"/>
        <end position="480"/>
    </location>
</feature>
<feature type="domain" description="Major facilitator superfamily (MFS) profile" evidence="6">
    <location>
        <begin position="57"/>
        <end position="497"/>
    </location>
</feature>
<sequence>MSKRNSTDVYEPLLPDRAVFEEEEDYDDCLGDVLIGWDGPSDPENPHNYSFARKVFITSIWVVANWATNISSSIFSSCSPGISREFDSSKTVTNLGISLFLIGYTVGPPCWGPLSERFGRKWPVCIGLLCFTAFSVLVALADNVVTVIVGRFLCGAFGAAPLTIFGGGLVDIWTPVRRGVAMAGCLGAIFGSIILAPIVGNFVAATAGWRWTIWLSAFMGLAAAVLSIVALPETHGATLLRWKADAIKAQTGNPNVRPMGGDQAKDIKTILQIYLIRSFKMLVTEPILLLITIYQAFVYGILYMVFVSFPIAFREVRHWSLGISGLSYTGMFLGVLLGAAVVIRHSLTSYAAQVKRNGGLIIPEQRLPMMCVGGCLFPAGLFIFALTSSPNVHWIGQLAGSVPIAMGIYIVFNQCLNYIIDTYVNTANSAIGANTFVRSFFGASFPLVGPALYHRLGVAWATGLIGLVGICMIPIPLLFYRYGHAIRLRSKNVENKN</sequence>
<keyword evidence="8" id="KW-1185">Reference proteome</keyword>
<feature type="transmembrane region" description="Helical" evidence="5">
    <location>
        <begin position="392"/>
        <end position="412"/>
    </location>
</feature>
<feature type="transmembrane region" description="Helical" evidence="5">
    <location>
        <begin position="367"/>
        <end position="386"/>
    </location>
</feature>
<evidence type="ECO:0000256" key="4">
    <source>
        <dbReference type="ARBA" id="ARBA00023136"/>
    </source>
</evidence>
<evidence type="ECO:0000259" key="6">
    <source>
        <dbReference type="PROSITE" id="PS50850"/>
    </source>
</evidence>
<dbReference type="InterPro" id="IPR036259">
    <property type="entry name" value="MFS_trans_sf"/>
</dbReference>
<evidence type="ECO:0000256" key="3">
    <source>
        <dbReference type="ARBA" id="ARBA00022989"/>
    </source>
</evidence>
<name>A0ABR3SCE9_9PEZI</name>
<accession>A0ABR3SCE9</accession>
<proteinExistence type="predicted"/>
<dbReference type="InterPro" id="IPR011701">
    <property type="entry name" value="MFS"/>
</dbReference>
<feature type="transmembrane region" description="Helical" evidence="5">
    <location>
        <begin position="211"/>
        <end position="231"/>
    </location>
</feature>
<reference evidence="7 8" key="1">
    <citation type="submission" date="2024-02" db="EMBL/GenBank/DDBJ databases">
        <title>De novo assembly and annotation of 12 fungi associated with fruit tree decline syndrome in Ontario, Canada.</title>
        <authorList>
            <person name="Sulman M."/>
            <person name="Ellouze W."/>
            <person name="Ilyukhin E."/>
        </authorList>
    </citation>
    <scope>NUCLEOTIDE SEQUENCE [LARGE SCALE GENOMIC DNA]</scope>
    <source>
        <strain evidence="7 8">M1-105</strain>
    </source>
</reference>
<gene>
    <name evidence="7" type="ORF">SLS56_011495</name>
</gene>
<dbReference type="Pfam" id="PF07690">
    <property type="entry name" value="MFS_1"/>
    <property type="match status" value="1"/>
</dbReference>
<dbReference type="PANTHER" id="PTHR23502:SF156">
    <property type="entry name" value="TRANSPORTER, PUTATIVE (AFU_ORTHOLOGUE AFUA_5G00420)-RELATED"/>
    <property type="match status" value="1"/>
</dbReference>
<feature type="transmembrane region" description="Helical" evidence="5">
    <location>
        <begin position="180"/>
        <end position="199"/>
    </location>
</feature>
<dbReference type="Proteomes" id="UP001521116">
    <property type="component" value="Unassembled WGS sequence"/>
</dbReference>
<evidence type="ECO:0000313" key="8">
    <source>
        <dbReference type="Proteomes" id="UP001521116"/>
    </source>
</evidence>
<comment type="subcellular location">
    <subcellularLocation>
        <location evidence="1">Membrane</location>
        <topology evidence="1">Multi-pass membrane protein</topology>
    </subcellularLocation>
</comment>
<keyword evidence="4 5" id="KW-0472">Membrane</keyword>
<organism evidence="7 8">
    <name type="scientific">Neofusicoccum ribis</name>
    <dbReference type="NCBI Taxonomy" id="45134"/>
    <lineage>
        <taxon>Eukaryota</taxon>
        <taxon>Fungi</taxon>
        <taxon>Dikarya</taxon>
        <taxon>Ascomycota</taxon>
        <taxon>Pezizomycotina</taxon>
        <taxon>Dothideomycetes</taxon>
        <taxon>Dothideomycetes incertae sedis</taxon>
        <taxon>Botryosphaeriales</taxon>
        <taxon>Botryosphaeriaceae</taxon>
        <taxon>Neofusicoccum</taxon>
    </lineage>
</organism>
<dbReference type="EMBL" id="JAJVDC020000274">
    <property type="protein sequence ID" value="KAL1616198.1"/>
    <property type="molecule type" value="Genomic_DNA"/>
</dbReference>
<evidence type="ECO:0000313" key="7">
    <source>
        <dbReference type="EMBL" id="KAL1616198.1"/>
    </source>
</evidence>
<feature type="transmembrane region" description="Helical" evidence="5">
    <location>
        <begin position="287"/>
        <end position="313"/>
    </location>
</feature>
<evidence type="ECO:0000256" key="1">
    <source>
        <dbReference type="ARBA" id="ARBA00004141"/>
    </source>
</evidence>
<evidence type="ECO:0000256" key="2">
    <source>
        <dbReference type="ARBA" id="ARBA00022692"/>
    </source>
</evidence>
<protein>
    <recommendedName>
        <fullName evidence="6">Major facilitator superfamily (MFS) profile domain-containing protein</fullName>
    </recommendedName>
</protein>
<keyword evidence="3 5" id="KW-1133">Transmembrane helix</keyword>
<dbReference type="Gene3D" id="1.20.1250.20">
    <property type="entry name" value="MFS general substrate transporter like domains"/>
    <property type="match status" value="1"/>
</dbReference>